<evidence type="ECO:0000256" key="1">
    <source>
        <dbReference type="SAM" id="Phobius"/>
    </source>
</evidence>
<proteinExistence type="predicted"/>
<protein>
    <submittedName>
        <fullName evidence="2 3">Uncharacterized protein</fullName>
    </submittedName>
</protein>
<reference evidence="2 3" key="1">
    <citation type="journal article" date="2010" name="Nature">
        <title>Genome sequencing and analysis of the model grass Brachypodium distachyon.</title>
        <authorList>
            <consortium name="International Brachypodium Initiative"/>
        </authorList>
    </citation>
    <scope>NUCLEOTIDE SEQUENCE [LARGE SCALE GENOMIC DNA]</scope>
    <source>
        <strain evidence="2 3">Bd21</strain>
    </source>
</reference>
<reference evidence="2" key="2">
    <citation type="submission" date="2017-06" db="EMBL/GenBank/DDBJ databases">
        <title>WGS assembly of Brachypodium distachyon.</title>
        <authorList>
            <consortium name="The International Brachypodium Initiative"/>
            <person name="Lucas S."/>
            <person name="Harmon-Smith M."/>
            <person name="Lail K."/>
            <person name="Tice H."/>
            <person name="Grimwood J."/>
            <person name="Bruce D."/>
            <person name="Barry K."/>
            <person name="Shu S."/>
            <person name="Lindquist E."/>
            <person name="Wang M."/>
            <person name="Pitluck S."/>
            <person name="Vogel J.P."/>
            <person name="Garvin D.F."/>
            <person name="Mockler T.C."/>
            <person name="Schmutz J."/>
            <person name="Rokhsar D."/>
            <person name="Bevan M.W."/>
        </authorList>
    </citation>
    <scope>NUCLEOTIDE SEQUENCE</scope>
    <source>
        <strain evidence="2">Bd21</strain>
    </source>
</reference>
<accession>A0A2K2CP14</accession>
<feature type="transmembrane region" description="Helical" evidence="1">
    <location>
        <begin position="99"/>
        <end position="123"/>
    </location>
</feature>
<evidence type="ECO:0000313" key="4">
    <source>
        <dbReference type="Proteomes" id="UP000008810"/>
    </source>
</evidence>
<dbReference type="AlphaFoldDB" id="A0A2K2CP14"/>
<evidence type="ECO:0000313" key="2">
    <source>
        <dbReference type="EMBL" id="PNT63787.1"/>
    </source>
</evidence>
<keyword evidence="4" id="KW-1185">Reference proteome</keyword>
<dbReference type="Gramene" id="PNT63787">
    <property type="protein sequence ID" value="PNT63787"/>
    <property type="gene ID" value="BRADI_4g20992v3"/>
</dbReference>
<dbReference type="EMBL" id="CM000883">
    <property type="protein sequence ID" value="PNT63787.1"/>
    <property type="molecule type" value="Genomic_DNA"/>
</dbReference>
<gene>
    <name evidence="2" type="ORF">BRADI_4g20992v3</name>
</gene>
<dbReference type="EnsemblPlants" id="PNT63787">
    <property type="protein sequence ID" value="PNT63787"/>
    <property type="gene ID" value="BRADI_4g20992v3"/>
</dbReference>
<keyword evidence="1" id="KW-0812">Transmembrane</keyword>
<reference evidence="3" key="3">
    <citation type="submission" date="2018-08" db="UniProtKB">
        <authorList>
            <consortium name="EnsemblPlants"/>
        </authorList>
    </citation>
    <scope>IDENTIFICATION</scope>
    <source>
        <strain evidence="3">cv. Bd21</strain>
    </source>
</reference>
<organism evidence="2">
    <name type="scientific">Brachypodium distachyon</name>
    <name type="common">Purple false brome</name>
    <name type="synonym">Trachynia distachya</name>
    <dbReference type="NCBI Taxonomy" id="15368"/>
    <lineage>
        <taxon>Eukaryota</taxon>
        <taxon>Viridiplantae</taxon>
        <taxon>Streptophyta</taxon>
        <taxon>Embryophyta</taxon>
        <taxon>Tracheophyta</taxon>
        <taxon>Spermatophyta</taxon>
        <taxon>Magnoliopsida</taxon>
        <taxon>Liliopsida</taxon>
        <taxon>Poales</taxon>
        <taxon>Poaceae</taxon>
        <taxon>BOP clade</taxon>
        <taxon>Pooideae</taxon>
        <taxon>Stipodae</taxon>
        <taxon>Brachypodieae</taxon>
        <taxon>Brachypodium</taxon>
    </lineage>
</organism>
<dbReference type="Proteomes" id="UP000008810">
    <property type="component" value="Chromosome 4"/>
</dbReference>
<name>A0A2K2CP14_BRADI</name>
<dbReference type="InParanoid" id="A0A2K2CP14"/>
<keyword evidence="1" id="KW-0472">Membrane</keyword>
<sequence length="130" mass="15401">MVSSAFMWTMWKFRNDLHFGRVKWSGLQVIWHRLFRLLRRWSILSPKKKVAAMEAFLNLPENKISEAPQILPAEEKENTLGRSGDASSIVRSSIDRLNYWSACYLLCFLLSVVWSTFFVFCWADFTRRFL</sequence>
<evidence type="ECO:0000313" key="3">
    <source>
        <dbReference type="EnsemblPlants" id="PNT63787"/>
    </source>
</evidence>
<keyword evidence="1" id="KW-1133">Transmembrane helix</keyword>